<feature type="chain" id="PRO_5029814878" evidence="1">
    <location>
        <begin position="30"/>
        <end position="375"/>
    </location>
</feature>
<proteinExistence type="predicted"/>
<name>A0A7K3W782_9ACTN</name>
<reference evidence="2 3" key="1">
    <citation type="submission" date="2020-02" db="EMBL/GenBank/DDBJ databases">
        <title>Geodermatophilus sabuli CPCC 205279 I12A-02694.</title>
        <authorList>
            <person name="Jiang Z."/>
        </authorList>
    </citation>
    <scope>NUCLEOTIDE SEQUENCE [LARGE SCALE GENOMIC DNA]</scope>
    <source>
        <strain evidence="2 3">I12A-02694</strain>
    </source>
</reference>
<evidence type="ECO:0000313" key="3">
    <source>
        <dbReference type="Proteomes" id="UP000470246"/>
    </source>
</evidence>
<protein>
    <submittedName>
        <fullName evidence="2">Uncharacterized protein</fullName>
    </submittedName>
</protein>
<keyword evidence="3" id="KW-1185">Reference proteome</keyword>
<accession>A0A7K3W782</accession>
<gene>
    <name evidence="2" type="ORF">GCU56_22920</name>
</gene>
<keyword evidence="1" id="KW-0732">Signal</keyword>
<dbReference type="RefSeq" id="WP_163484493.1">
    <property type="nucleotide sequence ID" value="NZ_JAAGWF010000047.1"/>
</dbReference>
<dbReference type="Proteomes" id="UP000470246">
    <property type="component" value="Unassembled WGS sequence"/>
</dbReference>
<evidence type="ECO:0000256" key="1">
    <source>
        <dbReference type="SAM" id="SignalP"/>
    </source>
</evidence>
<evidence type="ECO:0000313" key="2">
    <source>
        <dbReference type="EMBL" id="NEK60706.1"/>
    </source>
</evidence>
<organism evidence="2 3">
    <name type="scientific">Geodermatophilus sabuli</name>
    <dbReference type="NCBI Taxonomy" id="1564158"/>
    <lineage>
        <taxon>Bacteria</taxon>
        <taxon>Bacillati</taxon>
        <taxon>Actinomycetota</taxon>
        <taxon>Actinomycetes</taxon>
        <taxon>Geodermatophilales</taxon>
        <taxon>Geodermatophilaceae</taxon>
        <taxon>Geodermatophilus</taxon>
    </lineage>
</organism>
<feature type="signal peptide" evidence="1">
    <location>
        <begin position="1"/>
        <end position="29"/>
    </location>
</feature>
<dbReference type="AlphaFoldDB" id="A0A7K3W782"/>
<dbReference type="EMBL" id="JAAGWF010000047">
    <property type="protein sequence ID" value="NEK60706.1"/>
    <property type="molecule type" value="Genomic_DNA"/>
</dbReference>
<sequence>MSKRALSVGILTAGLSAGILATAISPAAAQGNPVGGSGNGYYLTGAGNNTGQPVYAFAYGNPNDEVYFGNFAPEGTPVAGVYPAAEQVDEALVRRGNSFIIRGTNDEIFVYGDKGDTILVGDWNGDGVDTLAVRRKNHYLIRNDLKTGYSTQDFHYGNDDDNVMVGNWDGAGGDINGDGDKTDTLAGSWAGTTITEATATTDTLMVRRANHFYVKNDLVTGDAEYHFYYGNSDDSYLAGDWAKAPVWATDVASTTGEGKDESKQYAADNKTVVGPKVKTSGENSDGKDQLAIKRGNLYLFSDELSEVKPTSPSAPVGTLATPQQAYFGEASDVAFVAQRTWTYNDNSAVVGGKDFAAGDNETLSGDGIGLRRVLG</sequence>
<comment type="caution">
    <text evidence="2">The sequence shown here is derived from an EMBL/GenBank/DDBJ whole genome shotgun (WGS) entry which is preliminary data.</text>
</comment>